<dbReference type="Proteomes" id="UP000054549">
    <property type="component" value="Unassembled WGS sequence"/>
</dbReference>
<evidence type="ECO:0000256" key="1">
    <source>
        <dbReference type="ARBA" id="ARBA00022723"/>
    </source>
</evidence>
<sequence length="876" mass="94481">MMAQMVPHTDTERISRLLPIVKCSTCSSTVALDALGDHVCPAPPSSPMPHPSFLNKTSPLSPSALEKSLNFSSSRQSPPSSLRTGGETVRIRTLSNARKSPSPITDNFQPPTRSTSKQPPLPTSSIPFPAQHDVASPRRPDFVPNRPRQASLNTGNRSNNTASPHAMSTVTPSNMSAPSAYSQPSVATTARSPYVPPSNDRSRQYYPDENISTISGGEAGMAGVGRRGFAAAARSAMFAASYQRRADPPRFLDIDAAQRASTETPPLSAGSSHSAGQTSPFPKTPASPIPPPAGQCYSSPMSLSHAQAHKSFLDLSPTTPTKPGLNTRLPFFEKFKNKVPGAQILAANQDVIYETTAQKSAKPDTPSTAVPFDHTKSQSSDYRRLPPPPSEADSASDYAPSPPTRNISLSPPRRVHKANGSQSNPSSDSERGLAYADSDTDNSEYSSRSSKKGSAPPTPLPTSILRTGSIASTSHVRFPSNDTMSTMRTSRPITPAVTGRSNTPDHTAYQRKESVSSVSSTSSIGGRPRTNSSIIAQALGLSGTPPRDYEILGGPGVTGFGDREGRKSSGRSSASSRSRSRHPSEERAMKLSINTSPSRSTVSTNSGPPPPSPSTKRSNTVQAHHHSTEVRPPKLPARSNTTPLLDRGKQLDGHATDRDGDRKDKGERTRKVRVCVKCDNKIEDGRWVKCDGGTVLCDLCWKSMYLPRCRRCSKAIEKQAVSSSDGQLKGKYHRECFNCHVCHKPFPDKTFYVFDSKPLCGYHYHQANKSLCSAPKCGQPIEGPCAVSHTGERYHPEHFTCEYPGHPRCSEKLVEYWELDGRMLCERHAPAPGRAGTVEGGFYHDNRAQTAKAMKRVTRFIDLPNGIGGVGGSDLR</sequence>
<dbReference type="HOGENOM" id="CLU_315479_0_0_1"/>
<feature type="compositionally biased region" description="Polar residues" evidence="6">
    <location>
        <begin position="464"/>
        <end position="492"/>
    </location>
</feature>
<dbReference type="GO" id="GO:0046872">
    <property type="term" value="F:metal ion binding"/>
    <property type="evidence" value="ECO:0007669"/>
    <property type="project" value="UniProtKB-KW"/>
</dbReference>
<dbReference type="CDD" id="cd09397">
    <property type="entry name" value="LIM1_UF1"/>
    <property type="match status" value="1"/>
</dbReference>
<evidence type="ECO:0000313" key="9">
    <source>
        <dbReference type="Proteomes" id="UP000054549"/>
    </source>
</evidence>
<dbReference type="PROSITE" id="PS00478">
    <property type="entry name" value="LIM_DOMAIN_1"/>
    <property type="match status" value="1"/>
</dbReference>
<evidence type="ECO:0000256" key="4">
    <source>
        <dbReference type="ARBA" id="ARBA00023038"/>
    </source>
</evidence>
<dbReference type="EMBL" id="KN818286">
    <property type="protein sequence ID" value="KIL61317.1"/>
    <property type="molecule type" value="Genomic_DNA"/>
</dbReference>
<feature type="compositionally biased region" description="Basic and acidic residues" evidence="6">
    <location>
        <begin position="373"/>
        <end position="384"/>
    </location>
</feature>
<name>A0A0C2WIG9_AMAMK</name>
<feature type="domain" description="LIM zinc-binding" evidence="7">
    <location>
        <begin position="707"/>
        <end position="770"/>
    </location>
</feature>
<gene>
    <name evidence="8" type="ORF">M378DRAFT_13617</name>
</gene>
<dbReference type="Pfam" id="PF00412">
    <property type="entry name" value="LIM"/>
    <property type="match status" value="1"/>
</dbReference>
<keyword evidence="9" id="KW-1185">Reference proteome</keyword>
<dbReference type="InterPro" id="IPR001781">
    <property type="entry name" value="Znf_LIM"/>
</dbReference>
<proteinExistence type="predicted"/>
<evidence type="ECO:0000256" key="3">
    <source>
        <dbReference type="ARBA" id="ARBA00022833"/>
    </source>
</evidence>
<evidence type="ECO:0000313" key="8">
    <source>
        <dbReference type="EMBL" id="KIL61317.1"/>
    </source>
</evidence>
<dbReference type="PROSITE" id="PS50023">
    <property type="entry name" value="LIM_DOMAIN_2"/>
    <property type="match status" value="1"/>
</dbReference>
<dbReference type="OrthoDB" id="1112565at2759"/>
<feature type="compositionally biased region" description="Polar residues" evidence="6">
    <location>
        <begin position="260"/>
        <end position="279"/>
    </location>
</feature>
<keyword evidence="2" id="KW-0677">Repeat</keyword>
<dbReference type="InParanoid" id="A0A0C2WIG9"/>
<dbReference type="GO" id="GO:0030695">
    <property type="term" value="F:GTPase regulator activity"/>
    <property type="evidence" value="ECO:0007669"/>
    <property type="project" value="UniProtKB-ARBA"/>
</dbReference>
<dbReference type="CDD" id="cd08368">
    <property type="entry name" value="LIM"/>
    <property type="match status" value="1"/>
</dbReference>
<keyword evidence="3 5" id="KW-0862">Zinc</keyword>
<feature type="region of interest" description="Disordered" evidence="6">
    <location>
        <begin position="260"/>
        <end position="301"/>
    </location>
</feature>
<feature type="compositionally biased region" description="Basic and acidic residues" evidence="6">
    <location>
        <begin position="646"/>
        <end position="666"/>
    </location>
</feature>
<protein>
    <recommendedName>
        <fullName evidence="7">LIM zinc-binding domain-containing protein</fullName>
    </recommendedName>
</protein>
<keyword evidence="1 5" id="KW-0479">Metal-binding</keyword>
<dbReference type="PANTHER" id="PTHR24205:SF16">
    <property type="entry name" value="GH01042P-RELATED"/>
    <property type="match status" value="1"/>
</dbReference>
<dbReference type="GO" id="GO:0005634">
    <property type="term" value="C:nucleus"/>
    <property type="evidence" value="ECO:0007669"/>
    <property type="project" value="TreeGrafter"/>
</dbReference>
<evidence type="ECO:0000256" key="6">
    <source>
        <dbReference type="SAM" id="MobiDB-lite"/>
    </source>
</evidence>
<evidence type="ECO:0000259" key="7">
    <source>
        <dbReference type="PROSITE" id="PS50023"/>
    </source>
</evidence>
<evidence type="ECO:0000256" key="5">
    <source>
        <dbReference type="PROSITE-ProRule" id="PRU00125"/>
    </source>
</evidence>
<dbReference type="SUPFAM" id="SSF57716">
    <property type="entry name" value="Glucocorticoid receptor-like (DNA-binding domain)"/>
    <property type="match status" value="2"/>
</dbReference>
<dbReference type="Gene3D" id="2.10.110.10">
    <property type="entry name" value="Cysteine Rich Protein"/>
    <property type="match status" value="2"/>
</dbReference>
<feature type="compositionally biased region" description="Low complexity" evidence="6">
    <location>
        <begin position="68"/>
        <end position="83"/>
    </location>
</feature>
<feature type="region of interest" description="Disordered" evidence="6">
    <location>
        <begin position="46"/>
        <end position="219"/>
    </location>
</feature>
<dbReference type="GO" id="GO:0003712">
    <property type="term" value="F:transcription coregulator activity"/>
    <property type="evidence" value="ECO:0007669"/>
    <property type="project" value="TreeGrafter"/>
</dbReference>
<feature type="compositionally biased region" description="Polar residues" evidence="6">
    <location>
        <begin position="148"/>
        <end position="191"/>
    </location>
</feature>
<feature type="compositionally biased region" description="Pro residues" evidence="6">
    <location>
        <begin position="282"/>
        <end position="293"/>
    </location>
</feature>
<feature type="compositionally biased region" description="Low complexity" evidence="6">
    <location>
        <begin position="443"/>
        <end position="454"/>
    </location>
</feature>
<evidence type="ECO:0000256" key="2">
    <source>
        <dbReference type="ARBA" id="ARBA00022737"/>
    </source>
</evidence>
<dbReference type="AlphaFoldDB" id="A0A0C2WIG9"/>
<dbReference type="PANTHER" id="PTHR24205">
    <property type="entry name" value="FOUR AND A HALF LIM DOMAINS PROTEIN"/>
    <property type="match status" value="1"/>
</dbReference>
<feature type="compositionally biased region" description="Polar residues" evidence="6">
    <location>
        <begin position="93"/>
        <end position="126"/>
    </location>
</feature>
<reference evidence="8 9" key="1">
    <citation type="submission" date="2014-04" db="EMBL/GenBank/DDBJ databases">
        <title>Evolutionary Origins and Diversification of the Mycorrhizal Mutualists.</title>
        <authorList>
            <consortium name="DOE Joint Genome Institute"/>
            <consortium name="Mycorrhizal Genomics Consortium"/>
            <person name="Kohler A."/>
            <person name="Kuo A."/>
            <person name="Nagy L.G."/>
            <person name="Floudas D."/>
            <person name="Copeland A."/>
            <person name="Barry K.W."/>
            <person name="Cichocki N."/>
            <person name="Veneault-Fourrey C."/>
            <person name="LaButti K."/>
            <person name="Lindquist E.A."/>
            <person name="Lipzen A."/>
            <person name="Lundell T."/>
            <person name="Morin E."/>
            <person name="Murat C."/>
            <person name="Riley R."/>
            <person name="Ohm R."/>
            <person name="Sun H."/>
            <person name="Tunlid A."/>
            <person name="Henrissat B."/>
            <person name="Grigoriev I.V."/>
            <person name="Hibbett D.S."/>
            <person name="Martin F."/>
        </authorList>
    </citation>
    <scope>NUCLEOTIDE SEQUENCE [LARGE SCALE GENOMIC DNA]</scope>
    <source>
        <strain evidence="8 9">Koide BX008</strain>
    </source>
</reference>
<dbReference type="SMART" id="SM00132">
    <property type="entry name" value="LIM"/>
    <property type="match status" value="2"/>
</dbReference>
<keyword evidence="4 5" id="KW-0440">LIM domain</keyword>
<dbReference type="STRING" id="946122.A0A0C2WIG9"/>
<organism evidence="8 9">
    <name type="scientific">Amanita muscaria (strain Koide BX008)</name>
    <dbReference type="NCBI Taxonomy" id="946122"/>
    <lineage>
        <taxon>Eukaryota</taxon>
        <taxon>Fungi</taxon>
        <taxon>Dikarya</taxon>
        <taxon>Basidiomycota</taxon>
        <taxon>Agaricomycotina</taxon>
        <taxon>Agaricomycetes</taxon>
        <taxon>Agaricomycetidae</taxon>
        <taxon>Agaricales</taxon>
        <taxon>Pluteineae</taxon>
        <taxon>Amanitaceae</taxon>
        <taxon>Amanita</taxon>
    </lineage>
</organism>
<feature type="region of interest" description="Disordered" evidence="6">
    <location>
        <begin position="357"/>
        <end position="666"/>
    </location>
</feature>
<accession>A0A0C2WIG9</accession>